<gene>
    <name evidence="3" type="ORF">HHU12_12710</name>
</gene>
<dbReference type="EMBL" id="JABANE010000030">
    <property type="protein sequence ID" value="NME68826.1"/>
    <property type="molecule type" value="Genomic_DNA"/>
</dbReference>
<feature type="transmembrane region" description="Helical" evidence="1">
    <location>
        <begin position="348"/>
        <end position="368"/>
    </location>
</feature>
<dbReference type="AlphaFoldDB" id="A0A7X9RU98"/>
<feature type="domain" description="Glycosyltransferase 2-like" evidence="2">
    <location>
        <begin position="145"/>
        <end position="335"/>
    </location>
</feature>
<evidence type="ECO:0000259" key="2">
    <source>
        <dbReference type="Pfam" id="PF13632"/>
    </source>
</evidence>
<keyword evidence="1" id="KW-1133">Transmembrane helix</keyword>
<evidence type="ECO:0000313" key="4">
    <source>
        <dbReference type="Proteomes" id="UP000576082"/>
    </source>
</evidence>
<dbReference type="Pfam" id="PF13632">
    <property type="entry name" value="Glyco_trans_2_3"/>
    <property type="match status" value="1"/>
</dbReference>
<reference evidence="3 4" key="1">
    <citation type="submission" date="2020-04" db="EMBL/GenBank/DDBJ databases">
        <title>Flammeovirga sp. SR4, a novel species isolated from seawater.</title>
        <authorList>
            <person name="Wang X."/>
        </authorList>
    </citation>
    <scope>NUCLEOTIDE SEQUENCE [LARGE SCALE GENOMIC DNA]</scope>
    <source>
        <strain evidence="3 4">ATCC 23126</strain>
    </source>
</reference>
<dbReference type="RefSeq" id="WP_169657119.1">
    <property type="nucleotide sequence ID" value="NZ_JABANE010000030.1"/>
</dbReference>
<comment type="caution">
    <text evidence="3">The sequence shown here is derived from an EMBL/GenBank/DDBJ whole genome shotgun (WGS) entry which is preliminary data.</text>
</comment>
<dbReference type="InterPro" id="IPR029044">
    <property type="entry name" value="Nucleotide-diphossugar_trans"/>
</dbReference>
<dbReference type="GO" id="GO:0016740">
    <property type="term" value="F:transferase activity"/>
    <property type="evidence" value="ECO:0007669"/>
    <property type="project" value="UniProtKB-KW"/>
</dbReference>
<feature type="transmembrane region" description="Helical" evidence="1">
    <location>
        <begin position="12"/>
        <end position="38"/>
    </location>
</feature>
<dbReference type="InterPro" id="IPR001173">
    <property type="entry name" value="Glyco_trans_2-like"/>
</dbReference>
<dbReference type="Proteomes" id="UP000576082">
    <property type="component" value="Unassembled WGS sequence"/>
</dbReference>
<keyword evidence="4" id="KW-1185">Reference proteome</keyword>
<keyword evidence="1" id="KW-0812">Transmembrane</keyword>
<protein>
    <submittedName>
        <fullName evidence="3">Glycosyltransferase family 2 protein</fullName>
    </submittedName>
</protein>
<proteinExistence type="predicted"/>
<organism evidence="3 4">
    <name type="scientific">Flammeovirga aprica JL-4</name>
    <dbReference type="NCBI Taxonomy" id="694437"/>
    <lineage>
        <taxon>Bacteria</taxon>
        <taxon>Pseudomonadati</taxon>
        <taxon>Bacteroidota</taxon>
        <taxon>Cytophagia</taxon>
        <taxon>Cytophagales</taxon>
        <taxon>Flammeovirgaceae</taxon>
        <taxon>Flammeovirga</taxon>
    </lineage>
</organism>
<keyword evidence="3" id="KW-0808">Transferase</keyword>
<sequence>MMNINYLDLAHYVLQFVSFYFLCYSFYWMMTLFIGSFYKEPETSTHPQKDRWLVVLPAYAPNSTFFEVLKSIRDHQPPNFIEMKTYVLFQNTNAKFIDQCYQKMDFLCNHKSFHNRDGNSYVHALKFICHQITSDNQLKIFDPTHIILLDKDNIIAPDFFYKMSALRGNNYDLIQGKRLPLSQKNGVTSYDQISEALNDMMMRQYRVKMGWLPELSGSGFLVEKKLFIKGVNKLDVNNPGMDKNLLINWLLNFSDIKACFSNTTLLYEEKTDDINVLGAQRTRWFAEQYQTLGTYFSQLFIKGITTFRLEILDYIFALSRPPRSIHLLIVPALLILELALFKTSVFNLLSLLFIVFGVILFLTNQRLWRAAFHVLKMFPSLIISNIKSIMKIGAQTKGNFIHTEREEK</sequence>
<evidence type="ECO:0000256" key="1">
    <source>
        <dbReference type="SAM" id="Phobius"/>
    </source>
</evidence>
<dbReference type="SUPFAM" id="SSF53448">
    <property type="entry name" value="Nucleotide-diphospho-sugar transferases"/>
    <property type="match status" value="1"/>
</dbReference>
<accession>A0A7X9RU98</accession>
<evidence type="ECO:0000313" key="3">
    <source>
        <dbReference type="EMBL" id="NME68826.1"/>
    </source>
</evidence>
<keyword evidence="1" id="KW-0472">Membrane</keyword>
<name>A0A7X9RU98_9BACT</name>